<dbReference type="PANTHER" id="PTHR12526:SF630">
    <property type="entry name" value="GLYCOSYLTRANSFERASE"/>
    <property type="match status" value="1"/>
</dbReference>
<dbReference type="InterPro" id="IPR001296">
    <property type="entry name" value="Glyco_trans_1"/>
</dbReference>
<protein>
    <submittedName>
        <fullName evidence="2">Glycosyl transferase family 1</fullName>
    </submittedName>
</protein>
<proteinExistence type="predicted"/>
<dbReference type="CDD" id="cd03801">
    <property type="entry name" value="GT4_PimA-like"/>
    <property type="match status" value="1"/>
</dbReference>
<dbReference type="AlphaFoldDB" id="A0A1B1Z3L7"/>
<dbReference type="KEGG" id="far:ABE41_008695"/>
<keyword evidence="2" id="KW-0808">Transferase</keyword>
<sequence>MRILFVFYVPSGGVETLNRQRSAALKKYNIECHCLYYQKLRDQINSFNGNIFIGKDPNMIKQILDKWQYSAIIIVSDYTILPLFRKLGYKGRLIIEIQGLGSKDRARNFLTDGVSAIKNHADALLNPKTPIIEQLYNELFPTIPKFSYNNCFDTKYFNYKKLPISPHPIIAWIGRIVDNKNWKEFLYIGHQLIQQVNPNIKLYMFEDPTLADAKDRIEFKRLIVELNLQKNLFILHNVPNHKMAEYFSIIGDSGGFFCLTSKSEGAPYSVLEALSCRCPILTTDSGGVRSSIIHNKTGKYYVIGNIQHAVEEGTALMKNQQLREYIRSCGVEHVKSHFSPEQYGRSFITMLRSLGIK</sequence>
<dbReference type="STRING" id="255247.ABE41_008695"/>
<dbReference type="Gene3D" id="3.40.50.2000">
    <property type="entry name" value="Glycogen Phosphorylase B"/>
    <property type="match status" value="2"/>
</dbReference>
<organism evidence="2 3">
    <name type="scientific">Fictibacillus arsenicus</name>
    <dbReference type="NCBI Taxonomy" id="255247"/>
    <lineage>
        <taxon>Bacteria</taxon>
        <taxon>Bacillati</taxon>
        <taxon>Bacillota</taxon>
        <taxon>Bacilli</taxon>
        <taxon>Bacillales</taxon>
        <taxon>Fictibacillaceae</taxon>
        <taxon>Fictibacillus</taxon>
    </lineage>
</organism>
<dbReference type="OrthoDB" id="158463at2"/>
<evidence type="ECO:0000313" key="2">
    <source>
        <dbReference type="EMBL" id="ANX12083.1"/>
    </source>
</evidence>
<name>A0A1B1Z3L7_9BACL</name>
<dbReference type="Proteomes" id="UP000077412">
    <property type="component" value="Chromosome"/>
</dbReference>
<evidence type="ECO:0000259" key="1">
    <source>
        <dbReference type="Pfam" id="PF00534"/>
    </source>
</evidence>
<dbReference type="RefSeq" id="WP_066288887.1">
    <property type="nucleotide sequence ID" value="NZ_CP016761.1"/>
</dbReference>
<gene>
    <name evidence="2" type="ORF">ABE41_008695</name>
</gene>
<dbReference type="Pfam" id="PF00534">
    <property type="entry name" value="Glycos_transf_1"/>
    <property type="match status" value="1"/>
</dbReference>
<evidence type="ECO:0000313" key="3">
    <source>
        <dbReference type="Proteomes" id="UP000077412"/>
    </source>
</evidence>
<dbReference type="PANTHER" id="PTHR12526">
    <property type="entry name" value="GLYCOSYLTRANSFERASE"/>
    <property type="match status" value="1"/>
</dbReference>
<dbReference type="EMBL" id="CP016761">
    <property type="protein sequence ID" value="ANX12083.1"/>
    <property type="molecule type" value="Genomic_DNA"/>
</dbReference>
<accession>A0A1B1Z3L7</accession>
<reference evidence="2 3" key="1">
    <citation type="submission" date="2016-08" db="EMBL/GenBank/DDBJ databases">
        <title>Complete genome sequence of Fictibacillus arsenicus G25-54, a strain with toxicity to nematodes and a potential arsenic-resistance activity.</title>
        <authorList>
            <person name="Zheng Z."/>
        </authorList>
    </citation>
    <scope>NUCLEOTIDE SEQUENCE [LARGE SCALE GENOMIC DNA]</scope>
    <source>
        <strain evidence="2 3">G25-54</strain>
    </source>
</reference>
<dbReference type="GO" id="GO:0016757">
    <property type="term" value="F:glycosyltransferase activity"/>
    <property type="evidence" value="ECO:0007669"/>
    <property type="project" value="InterPro"/>
</dbReference>
<dbReference type="SUPFAM" id="SSF53756">
    <property type="entry name" value="UDP-Glycosyltransferase/glycogen phosphorylase"/>
    <property type="match status" value="1"/>
</dbReference>
<feature type="domain" description="Glycosyl transferase family 1" evidence="1">
    <location>
        <begin position="165"/>
        <end position="327"/>
    </location>
</feature>
<keyword evidence="3" id="KW-1185">Reference proteome</keyword>